<comment type="subunit">
    <text evidence="12">Homotetramer.</text>
</comment>
<dbReference type="CDD" id="cd05333">
    <property type="entry name" value="BKR_SDR_c"/>
    <property type="match status" value="1"/>
</dbReference>
<dbReference type="OrthoDB" id="8653364at2"/>
<dbReference type="GO" id="GO:0030497">
    <property type="term" value="P:fatty acid elongation"/>
    <property type="evidence" value="ECO:0007669"/>
    <property type="project" value="UniProtKB-ARBA"/>
</dbReference>
<dbReference type="PRINTS" id="PR00081">
    <property type="entry name" value="GDHRDH"/>
</dbReference>
<feature type="binding site" evidence="11">
    <location>
        <position position="89"/>
    </location>
    <ligand>
        <name>NADP(+)</name>
        <dbReference type="ChEBI" id="CHEBI:58349"/>
    </ligand>
</feature>
<dbReference type="Gene3D" id="3.40.50.720">
    <property type="entry name" value="NAD(P)-binding Rossmann-like Domain"/>
    <property type="match status" value="1"/>
</dbReference>
<evidence type="ECO:0000313" key="14">
    <source>
        <dbReference type="EMBL" id="KWV11438.1"/>
    </source>
</evidence>
<dbReference type="FunFam" id="3.40.50.720:FF:000037">
    <property type="entry name" value="3-oxoacyl-[acyl-carrier-protein] reductase FabG"/>
    <property type="match status" value="1"/>
</dbReference>
<evidence type="ECO:0000256" key="6">
    <source>
        <dbReference type="ARBA" id="ARBA00022857"/>
    </source>
</evidence>
<evidence type="ECO:0000313" key="15">
    <source>
        <dbReference type="Proteomes" id="UP000055854"/>
    </source>
</evidence>
<keyword evidence="9 12" id="KW-0275">Fatty acid biosynthesis</keyword>
<keyword evidence="6 11" id="KW-0521">NADP</keyword>
<dbReference type="PROSITE" id="PS00061">
    <property type="entry name" value="ADH_SHORT"/>
    <property type="match status" value="1"/>
</dbReference>
<keyword evidence="4 12" id="KW-0444">Lipid biosynthesis</keyword>
<keyword evidence="8 12" id="KW-0443">Lipid metabolism</keyword>
<dbReference type="InterPro" id="IPR002347">
    <property type="entry name" value="SDR_fam"/>
</dbReference>
<dbReference type="Proteomes" id="UP000055854">
    <property type="component" value="Unassembled WGS sequence"/>
</dbReference>
<dbReference type="UniPathway" id="UPA00094"/>
<accession>A0A109HFV5</accession>
<dbReference type="RefSeq" id="WP_060748612.1">
    <property type="nucleotide sequence ID" value="NZ_LNTA01000290.1"/>
</dbReference>
<dbReference type="InterPro" id="IPR020904">
    <property type="entry name" value="Sc_DH/Rdtase_CS"/>
</dbReference>
<feature type="active site" description="Proton acceptor" evidence="10">
    <location>
        <position position="154"/>
    </location>
</feature>
<feature type="binding site" evidence="11">
    <location>
        <begin position="14"/>
        <end position="17"/>
    </location>
    <ligand>
        <name>NADP(+)</name>
        <dbReference type="ChEBI" id="CHEBI:58349"/>
    </ligand>
</feature>
<feature type="domain" description="Ketoreductase" evidence="13">
    <location>
        <begin position="8"/>
        <end position="190"/>
    </location>
</feature>
<name>A0A109HFV5_XANCT</name>
<evidence type="ECO:0000256" key="2">
    <source>
        <dbReference type="ARBA" id="ARBA00005194"/>
    </source>
</evidence>
<evidence type="ECO:0000256" key="10">
    <source>
        <dbReference type="PIRSR" id="PIRSR611284-1"/>
    </source>
</evidence>
<dbReference type="PRINTS" id="PR00080">
    <property type="entry name" value="SDRFAMILY"/>
</dbReference>
<protein>
    <recommendedName>
        <fullName evidence="12">3-oxoacyl-[acyl-carrier-protein] reductase</fullName>
        <ecNumber evidence="12">1.1.1.100</ecNumber>
    </recommendedName>
</protein>
<sequence>MSKPLQGDVALVTGASRGIGAAIADTLAAQGATVIGTATSASGAQAIGERLAVHGGHGRALDVTDPAAVEALIEAIGKEFAAVSILVNNAGITRDNLLMRMKEEDWQAIIDTNLTSVFRTSKAVLRGMMKARKGRIVNIASVVGVTGNPGQANYAAAKAGIIAFSKSMAKEIGSRGITVNVVAPGFIDTDMTKALPEAQRNALLEQIALGQLGQPADIANAVAFLVGPGAGYITGETLHVNGGMYMP</sequence>
<evidence type="ECO:0000259" key="13">
    <source>
        <dbReference type="SMART" id="SM00822"/>
    </source>
</evidence>
<dbReference type="NCBIfam" id="TIGR01830">
    <property type="entry name" value="3oxo_ACP_reduc"/>
    <property type="match status" value="1"/>
</dbReference>
<evidence type="ECO:0000256" key="8">
    <source>
        <dbReference type="ARBA" id="ARBA00023098"/>
    </source>
</evidence>
<dbReference type="GO" id="GO:0051287">
    <property type="term" value="F:NAD binding"/>
    <property type="evidence" value="ECO:0007669"/>
    <property type="project" value="UniProtKB-UniRule"/>
</dbReference>
<evidence type="ECO:0000256" key="4">
    <source>
        <dbReference type="ARBA" id="ARBA00022516"/>
    </source>
</evidence>
<comment type="caution">
    <text evidence="14">The sequence shown here is derived from an EMBL/GenBank/DDBJ whole genome shotgun (WGS) entry which is preliminary data.</text>
</comment>
<evidence type="ECO:0000256" key="9">
    <source>
        <dbReference type="ARBA" id="ARBA00023160"/>
    </source>
</evidence>
<dbReference type="NCBIfam" id="NF009466">
    <property type="entry name" value="PRK12826.1-2"/>
    <property type="match status" value="1"/>
</dbReference>
<evidence type="ECO:0000256" key="5">
    <source>
        <dbReference type="ARBA" id="ARBA00022832"/>
    </source>
</evidence>
<dbReference type="InterPro" id="IPR050259">
    <property type="entry name" value="SDR"/>
</dbReference>
<comment type="function">
    <text evidence="1 12">Catalyzes the NADPH-dependent reduction of beta-ketoacyl-ACP substrates to beta-hydroxyacyl-ACP products, the first reductive step in the elongation cycle of fatty acid biosynthesis.</text>
</comment>
<dbReference type="EC" id="1.1.1.100" evidence="12"/>
<evidence type="ECO:0000256" key="3">
    <source>
        <dbReference type="ARBA" id="ARBA00006484"/>
    </source>
</evidence>
<organism evidence="14 15">
    <name type="scientific">Xanthomonas campestris pv. translucens</name>
    <dbReference type="NCBI Taxonomy" id="343"/>
    <lineage>
        <taxon>Bacteria</taxon>
        <taxon>Pseudomonadati</taxon>
        <taxon>Pseudomonadota</taxon>
        <taxon>Gammaproteobacteria</taxon>
        <taxon>Lysobacterales</taxon>
        <taxon>Lysobacteraceae</taxon>
        <taxon>Xanthomonas</taxon>
        <taxon>Xanthomonas translucens group</taxon>
    </lineage>
</organism>
<dbReference type="GO" id="GO:0004316">
    <property type="term" value="F:3-oxoacyl-[acyl-carrier-protein] reductase (NADPH) activity"/>
    <property type="evidence" value="ECO:0007669"/>
    <property type="project" value="UniProtKB-UniRule"/>
</dbReference>
<evidence type="ECO:0000256" key="7">
    <source>
        <dbReference type="ARBA" id="ARBA00023002"/>
    </source>
</evidence>
<dbReference type="InterPro" id="IPR011284">
    <property type="entry name" value="3oxo_ACP_reduc"/>
</dbReference>
<dbReference type="SMART" id="SM00822">
    <property type="entry name" value="PKS_KR"/>
    <property type="match status" value="1"/>
</dbReference>
<dbReference type="InterPro" id="IPR036291">
    <property type="entry name" value="NAD(P)-bd_dom_sf"/>
</dbReference>
<feature type="binding site" evidence="11">
    <location>
        <begin position="154"/>
        <end position="158"/>
    </location>
    <ligand>
        <name>NADP(+)</name>
        <dbReference type="ChEBI" id="CHEBI:58349"/>
    </ligand>
</feature>
<dbReference type="Pfam" id="PF13561">
    <property type="entry name" value="adh_short_C2"/>
    <property type="match status" value="1"/>
</dbReference>
<keyword evidence="5 12" id="KW-0276">Fatty acid metabolism</keyword>
<reference evidence="14 15" key="1">
    <citation type="submission" date="2015-11" db="EMBL/GenBank/DDBJ databases">
        <title>Long Read and Single Molecule DNA Sequencing Simplifies Genome Assembly and TAL Effector Gene Analysis of Xanthomonas translucens.</title>
        <authorList>
            <person name="Peng Z."/>
            <person name="Hu Y."/>
            <person name="Xie J."/>
            <person name="Potnis N."/>
            <person name="Akhunova A."/>
            <person name="Jones J."/>
            <person name="Liu Z."/>
            <person name="White F."/>
            <person name="Liu S."/>
        </authorList>
    </citation>
    <scope>NUCLEOTIDE SEQUENCE [LARGE SCALE GENOMIC DNA]</scope>
    <source>
        <strain evidence="14 15">B1</strain>
    </source>
</reference>
<comment type="catalytic activity">
    <reaction evidence="12">
        <text>a (3R)-hydroxyacyl-[ACP] + NADP(+) = a 3-oxoacyl-[ACP] + NADPH + H(+)</text>
        <dbReference type="Rhea" id="RHEA:17397"/>
        <dbReference type="Rhea" id="RHEA-COMP:9916"/>
        <dbReference type="Rhea" id="RHEA-COMP:9945"/>
        <dbReference type="ChEBI" id="CHEBI:15378"/>
        <dbReference type="ChEBI" id="CHEBI:57783"/>
        <dbReference type="ChEBI" id="CHEBI:58349"/>
        <dbReference type="ChEBI" id="CHEBI:78776"/>
        <dbReference type="ChEBI" id="CHEBI:78827"/>
        <dbReference type="EC" id="1.1.1.100"/>
    </reaction>
</comment>
<dbReference type="NCBIfam" id="NF004197">
    <property type="entry name" value="PRK05653.1-1"/>
    <property type="match status" value="1"/>
</dbReference>
<dbReference type="AlphaFoldDB" id="A0A109HFV5"/>
<feature type="binding site" evidence="11">
    <location>
        <position position="187"/>
    </location>
    <ligand>
        <name>NADP(+)</name>
        <dbReference type="ChEBI" id="CHEBI:58349"/>
    </ligand>
</feature>
<evidence type="ECO:0000256" key="12">
    <source>
        <dbReference type="RuleBase" id="RU366074"/>
    </source>
</evidence>
<proteinExistence type="inferred from homology"/>
<dbReference type="NCBIfam" id="NF005559">
    <property type="entry name" value="PRK07231.1"/>
    <property type="match status" value="1"/>
</dbReference>
<dbReference type="SUPFAM" id="SSF51735">
    <property type="entry name" value="NAD(P)-binding Rossmann-fold domains"/>
    <property type="match status" value="1"/>
</dbReference>
<keyword evidence="7 12" id="KW-0560">Oxidoreductase</keyword>
<dbReference type="PANTHER" id="PTHR42879:SF2">
    <property type="entry name" value="3-OXOACYL-[ACYL-CARRIER-PROTEIN] REDUCTASE FABG"/>
    <property type="match status" value="1"/>
</dbReference>
<evidence type="ECO:0000256" key="1">
    <source>
        <dbReference type="ARBA" id="ARBA00002607"/>
    </source>
</evidence>
<comment type="pathway">
    <text evidence="2 12">Lipid metabolism; fatty acid biosynthesis.</text>
</comment>
<dbReference type="PANTHER" id="PTHR42879">
    <property type="entry name" value="3-OXOACYL-(ACYL-CARRIER-PROTEIN) REDUCTASE"/>
    <property type="match status" value="1"/>
</dbReference>
<feature type="binding site" evidence="11">
    <location>
        <position position="39"/>
    </location>
    <ligand>
        <name>NADP(+)</name>
        <dbReference type="ChEBI" id="CHEBI:58349"/>
    </ligand>
</feature>
<evidence type="ECO:0000256" key="11">
    <source>
        <dbReference type="PIRSR" id="PIRSR611284-2"/>
    </source>
</evidence>
<gene>
    <name evidence="14" type="primary">fabG</name>
    <name evidence="14" type="ORF">ATB53_19270</name>
</gene>
<dbReference type="InterPro" id="IPR057326">
    <property type="entry name" value="KR_dom"/>
</dbReference>
<dbReference type="EMBL" id="LNTA01000290">
    <property type="protein sequence ID" value="KWV11438.1"/>
    <property type="molecule type" value="Genomic_DNA"/>
</dbReference>
<comment type="similarity">
    <text evidence="3 12">Belongs to the short-chain dehydrogenases/reductases (SDR) family.</text>
</comment>